<proteinExistence type="predicted"/>
<dbReference type="EMBL" id="UYRV01104427">
    <property type="protein sequence ID" value="VDN19475.1"/>
    <property type="molecule type" value="Genomic_DNA"/>
</dbReference>
<dbReference type="AlphaFoldDB" id="A0A3P7LR05"/>
<keyword evidence="3" id="KW-1185">Reference proteome</keyword>
<evidence type="ECO:0000313" key="2">
    <source>
        <dbReference type="EMBL" id="VDN19475.1"/>
    </source>
</evidence>
<accession>A0A3P7LR05</accession>
<feature type="signal peptide" evidence="1">
    <location>
        <begin position="1"/>
        <end position="22"/>
    </location>
</feature>
<evidence type="ECO:0000313" key="3">
    <source>
        <dbReference type="Proteomes" id="UP000271889"/>
    </source>
</evidence>
<protein>
    <recommendedName>
        <fullName evidence="4">Secreted protein</fullName>
    </recommendedName>
</protein>
<sequence>MASWLLWRLLSLKQLGKQLVVALSRYCWCSDRLVNDTPMPNAVRLEHLIPLGGEVEFGVTFCLTTTI</sequence>
<organism evidence="2 3">
    <name type="scientific">Cylicostephanus goldi</name>
    <name type="common">Nematode worm</name>
    <dbReference type="NCBI Taxonomy" id="71465"/>
    <lineage>
        <taxon>Eukaryota</taxon>
        <taxon>Metazoa</taxon>
        <taxon>Ecdysozoa</taxon>
        <taxon>Nematoda</taxon>
        <taxon>Chromadorea</taxon>
        <taxon>Rhabditida</taxon>
        <taxon>Rhabditina</taxon>
        <taxon>Rhabditomorpha</taxon>
        <taxon>Strongyloidea</taxon>
        <taxon>Strongylidae</taxon>
        <taxon>Cylicostephanus</taxon>
    </lineage>
</organism>
<evidence type="ECO:0008006" key="4">
    <source>
        <dbReference type="Google" id="ProtNLM"/>
    </source>
</evidence>
<evidence type="ECO:0000256" key="1">
    <source>
        <dbReference type="SAM" id="SignalP"/>
    </source>
</evidence>
<gene>
    <name evidence="2" type="ORF">CGOC_LOCUS8579</name>
</gene>
<feature type="chain" id="PRO_5018180422" description="Secreted protein" evidence="1">
    <location>
        <begin position="23"/>
        <end position="67"/>
    </location>
</feature>
<dbReference type="OrthoDB" id="5588663at2759"/>
<keyword evidence="1" id="KW-0732">Signal</keyword>
<reference evidence="2 3" key="1">
    <citation type="submission" date="2018-11" db="EMBL/GenBank/DDBJ databases">
        <authorList>
            <consortium name="Pathogen Informatics"/>
        </authorList>
    </citation>
    <scope>NUCLEOTIDE SEQUENCE [LARGE SCALE GENOMIC DNA]</scope>
</reference>
<name>A0A3P7LR05_CYLGO</name>
<dbReference type="Proteomes" id="UP000271889">
    <property type="component" value="Unassembled WGS sequence"/>
</dbReference>